<feature type="transmembrane region" description="Helical" evidence="5">
    <location>
        <begin position="175"/>
        <end position="194"/>
    </location>
</feature>
<dbReference type="Proteomes" id="UP001175226">
    <property type="component" value="Unassembled WGS sequence"/>
</dbReference>
<dbReference type="PANTHER" id="PTHR31465:SF13">
    <property type="entry name" value="RTA1 DOMAIN PROTEIN-RELATED"/>
    <property type="match status" value="1"/>
</dbReference>
<keyword evidence="7" id="KW-1185">Reference proteome</keyword>
<keyword evidence="3 5" id="KW-1133">Transmembrane helix</keyword>
<evidence type="ECO:0000256" key="4">
    <source>
        <dbReference type="ARBA" id="ARBA00023136"/>
    </source>
</evidence>
<evidence type="ECO:0000256" key="3">
    <source>
        <dbReference type="ARBA" id="ARBA00022989"/>
    </source>
</evidence>
<comment type="subcellular location">
    <subcellularLocation>
        <location evidence="1">Membrane</location>
        <topology evidence="1">Multi-pass membrane protein</topology>
    </subcellularLocation>
</comment>
<feature type="transmembrane region" description="Helical" evidence="5">
    <location>
        <begin position="135"/>
        <end position="155"/>
    </location>
</feature>
<keyword evidence="2 5" id="KW-0812">Transmembrane</keyword>
<name>A0AA39KAC4_9AGAR</name>
<dbReference type="Pfam" id="PF04479">
    <property type="entry name" value="RTA1"/>
    <property type="match status" value="1"/>
</dbReference>
<gene>
    <name evidence="6" type="ORF">EV421DRAFT_1728934</name>
</gene>
<dbReference type="PANTHER" id="PTHR31465">
    <property type="entry name" value="PROTEIN RTA1-RELATED"/>
    <property type="match status" value="1"/>
</dbReference>
<dbReference type="AlphaFoldDB" id="A0AA39KAC4"/>
<dbReference type="EMBL" id="JAUEPT010000001">
    <property type="protein sequence ID" value="KAK0456176.1"/>
    <property type="molecule type" value="Genomic_DNA"/>
</dbReference>
<feature type="transmembrane region" description="Helical" evidence="5">
    <location>
        <begin position="33"/>
        <end position="51"/>
    </location>
</feature>
<organism evidence="6 7">
    <name type="scientific">Armillaria borealis</name>
    <dbReference type="NCBI Taxonomy" id="47425"/>
    <lineage>
        <taxon>Eukaryota</taxon>
        <taxon>Fungi</taxon>
        <taxon>Dikarya</taxon>
        <taxon>Basidiomycota</taxon>
        <taxon>Agaricomycotina</taxon>
        <taxon>Agaricomycetes</taxon>
        <taxon>Agaricomycetidae</taxon>
        <taxon>Agaricales</taxon>
        <taxon>Marasmiineae</taxon>
        <taxon>Physalacriaceae</taxon>
        <taxon>Armillaria</taxon>
    </lineage>
</organism>
<evidence type="ECO:0000256" key="1">
    <source>
        <dbReference type="ARBA" id="ARBA00004141"/>
    </source>
</evidence>
<evidence type="ECO:0000256" key="5">
    <source>
        <dbReference type="SAM" id="Phobius"/>
    </source>
</evidence>
<keyword evidence="4 5" id="KW-0472">Membrane</keyword>
<accession>A0AA39KAC4</accession>
<reference evidence="6" key="1">
    <citation type="submission" date="2023-06" db="EMBL/GenBank/DDBJ databases">
        <authorList>
            <consortium name="Lawrence Berkeley National Laboratory"/>
            <person name="Ahrendt S."/>
            <person name="Sahu N."/>
            <person name="Indic B."/>
            <person name="Wong-Bajracharya J."/>
            <person name="Merenyi Z."/>
            <person name="Ke H.-M."/>
            <person name="Monk M."/>
            <person name="Kocsube S."/>
            <person name="Drula E."/>
            <person name="Lipzen A."/>
            <person name="Balint B."/>
            <person name="Henrissat B."/>
            <person name="Andreopoulos B."/>
            <person name="Martin F.M."/>
            <person name="Harder C.B."/>
            <person name="Rigling D."/>
            <person name="Ford K.L."/>
            <person name="Foster G.D."/>
            <person name="Pangilinan J."/>
            <person name="Papanicolaou A."/>
            <person name="Barry K."/>
            <person name="LaButti K."/>
            <person name="Viragh M."/>
            <person name="Koriabine M."/>
            <person name="Yan M."/>
            <person name="Riley R."/>
            <person name="Champramary S."/>
            <person name="Plett K.L."/>
            <person name="Tsai I.J."/>
            <person name="Slot J."/>
            <person name="Sipos G."/>
            <person name="Plett J."/>
            <person name="Nagy L.G."/>
            <person name="Grigoriev I.V."/>
        </authorList>
    </citation>
    <scope>NUCLEOTIDE SEQUENCE</scope>
    <source>
        <strain evidence="6">FPL87.14</strain>
    </source>
</reference>
<feature type="transmembrane region" description="Helical" evidence="5">
    <location>
        <begin position="206"/>
        <end position="226"/>
    </location>
</feature>
<dbReference type="GO" id="GO:0016020">
    <property type="term" value="C:membrane"/>
    <property type="evidence" value="ECO:0007669"/>
    <property type="project" value="UniProtKB-SubCell"/>
</dbReference>
<feature type="transmembrane region" description="Helical" evidence="5">
    <location>
        <begin position="254"/>
        <end position="274"/>
    </location>
</feature>
<evidence type="ECO:0000313" key="7">
    <source>
        <dbReference type="Proteomes" id="UP001175226"/>
    </source>
</evidence>
<feature type="transmembrane region" description="Helical" evidence="5">
    <location>
        <begin position="89"/>
        <end position="114"/>
    </location>
</feature>
<proteinExistence type="predicted"/>
<feature type="transmembrane region" description="Helical" evidence="5">
    <location>
        <begin position="58"/>
        <end position="77"/>
    </location>
</feature>
<sequence>MSNNSTLPDGYGIISVFRVELDGSYWYYAPNKGAPIAFAVLFGISGIIHACQCFKYHCWKVGGLLPWAATLFVGAFVAREIGAYNYDNLGVFIASTVLFLIAAPVYEGANYFLLGRILYYVPYNSPLHPGRVVSTFVGIDLVIGTLTGVGAPRVANSSLSQSDINLGKNLLKAALLLQIASMCTFVAITARYHYRCYKTGTLPNNLRTVLIVLYISCTLITVRTIYRTVEYFEAASLNVYSDVLHISPLLKHEFYFWVFEAMFMFLNTVLLNTFHPSRFLPVNNKIYLAQDGVTEIEGPGYEDKRHFLLTLFDPFDIVGIITKRDEREKFWEKDGKEEKVEA</sequence>
<evidence type="ECO:0000256" key="2">
    <source>
        <dbReference type="ARBA" id="ARBA00022692"/>
    </source>
</evidence>
<evidence type="ECO:0000313" key="6">
    <source>
        <dbReference type="EMBL" id="KAK0456176.1"/>
    </source>
</evidence>
<comment type="caution">
    <text evidence="6">The sequence shown here is derived from an EMBL/GenBank/DDBJ whole genome shotgun (WGS) entry which is preliminary data.</text>
</comment>
<protein>
    <submittedName>
        <fullName evidence="6">RTA1 like protein-domain-containing protein</fullName>
    </submittedName>
</protein>
<dbReference type="InterPro" id="IPR007568">
    <property type="entry name" value="RTA1"/>
</dbReference>